<dbReference type="InterPro" id="IPR039930">
    <property type="entry name" value="RALGAPB"/>
</dbReference>
<dbReference type="Proteomes" id="UP000791440">
    <property type="component" value="Unassembled WGS sequence"/>
</dbReference>
<evidence type="ECO:0000313" key="4">
    <source>
        <dbReference type="Proteomes" id="UP000791440"/>
    </source>
</evidence>
<dbReference type="PANTHER" id="PTHR21344:SF1">
    <property type="entry name" value="RAL GTPASE-ACTIVATING PROTEIN SUBUNIT BETA"/>
    <property type="match status" value="1"/>
</dbReference>
<dbReference type="InterPro" id="IPR046859">
    <property type="entry name" value="RGPA/RALGAPB_N"/>
</dbReference>
<proteinExistence type="predicted"/>
<evidence type="ECO:0000259" key="2">
    <source>
        <dbReference type="Pfam" id="PF20412"/>
    </source>
</evidence>
<evidence type="ECO:0000256" key="1">
    <source>
        <dbReference type="SAM" id="MobiDB-lite"/>
    </source>
</evidence>
<dbReference type="GO" id="GO:0005096">
    <property type="term" value="F:GTPase activator activity"/>
    <property type="evidence" value="ECO:0007669"/>
    <property type="project" value="InterPro"/>
</dbReference>
<feature type="region of interest" description="Disordered" evidence="1">
    <location>
        <begin position="268"/>
        <end position="296"/>
    </location>
</feature>
<dbReference type="Pfam" id="PF20412">
    <property type="entry name" value="RALGAPB_N"/>
    <property type="match status" value="1"/>
</dbReference>
<reference evidence="3" key="1">
    <citation type="journal article" date="2016" name="Insect Biochem. Mol. Biol.">
        <title>Multifaceted biological insights from a draft genome sequence of the tobacco hornworm moth, Manduca sexta.</title>
        <authorList>
            <person name="Kanost M.R."/>
            <person name="Arrese E.L."/>
            <person name="Cao X."/>
            <person name="Chen Y.R."/>
            <person name="Chellapilla S."/>
            <person name="Goldsmith M.R."/>
            <person name="Grosse-Wilde E."/>
            <person name="Heckel D.G."/>
            <person name="Herndon N."/>
            <person name="Jiang H."/>
            <person name="Papanicolaou A."/>
            <person name="Qu J."/>
            <person name="Soulages J.L."/>
            <person name="Vogel H."/>
            <person name="Walters J."/>
            <person name="Waterhouse R.M."/>
            <person name="Ahn S.J."/>
            <person name="Almeida F.C."/>
            <person name="An C."/>
            <person name="Aqrawi P."/>
            <person name="Bretschneider A."/>
            <person name="Bryant W.B."/>
            <person name="Bucks S."/>
            <person name="Chao H."/>
            <person name="Chevignon G."/>
            <person name="Christen J.M."/>
            <person name="Clarke D.F."/>
            <person name="Dittmer N.T."/>
            <person name="Ferguson L.C.F."/>
            <person name="Garavelou S."/>
            <person name="Gordon K.H.J."/>
            <person name="Gunaratna R.T."/>
            <person name="Han Y."/>
            <person name="Hauser F."/>
            <person name="He Y."/>
            <person name="Heidel-Fischer H."/>
            <person name="Hirsh A."/>
            <person name="Hu Y."/>
            <person name="Jiang H."/>
            <person name="Kalra D."/>
            <person name="Klinner C."/>
            <person name="Konig C."/>
            <person name="Kovar C."/>
            <person name="Kroll A.R."/>
            <person name="Kuwar S.S."/>
            <person name="Lee S.L."/>
            <person name="Lehman R."/>
            <person name="Li K."/>
            <person name="Li Z."/>
            <person name="Liang H."/>
            <person name="Lovelace S."/>
            <person name="Lu Z."/>
            <person name="Mansfield J.H."/>
            <person name="McCulloch K.J."/>
            <person name="Mathew T."/>
            <person name="Morton B."/>
            <person name="Muzny D.M."/>
            <person name="Neunemann D."/>
            <person name="Ongeri F."/>
            <person name="Pauchet Y."/>
            <person name="Pu L.L."/>
            <person name="Pyrousis I."/>
            <person name="Rao X.J."/>
            <person name="Redding A."/>
            <person name="Roesel C."/>
            <person name="Sanchez-Gracia A."/>
            <person name="Schaack S."/>
            <person name="Shukla A."/>
            <person name="Tetreau G."/>
            <person name="Wang Y."/>
            <person name="Xiong G.H."/>
            <person name="Traut W."/>
            <person name="Walsh T.K."/>
            <person name="Worley K.C."/>
            <person name="Wu D."/>
            <person name="Wu W."/>
            <person name="Wu Y.Q."/>
            <person name="Zhang X."/>
            <person name="Zou Z."/>
            <person name="Zucker H."/>
            <person name="Briscoe A.D."/>
            <person name="Burmester T."/>
            <person name="Clem R.J."/>
            <person name="Feyereisen R."/>
            <person name="Grimmelikhuijzen C.J.P."/>
            <person name="Hamodrakas S.J."/>
            <person name="Hansson B.S."/>
            <person name="Huguet E."/>
            <person name="Jermiin L.S."/>
            <person name="Lan Q."/>
            <person name="Lehman H.K."/>
            <person name="Lorenzen M."/>
            <person name="Merzendorfer H."/>
            <person name="Michalopoulos I."/>
            <person name="Morton D.B."/>
            <person name="Muthukrishnan S."/>
            <person name="Oakeshott J.G."/>
            <person name="Palmer W."/>
            <person name="Park Y."/>
            <person name="Passarelli A.L."/>
            <person name="Rozas J."/>
            <person name="Schwartz L.M."/>
            <person name="Smith W."/>
            <person name="Southgate A."/>
            <person name="Vilcinskas A."/>
            <person name="Vogt R."/>
            <person name="Wang P."/>
            <person name="Werren J."/>
            <person name="Yu X.Q."/>
            <person name="Zhou J.J."/>
            <person name="Brown S.J."/>
            <person name="Scherer S.E."/>
            <person name="Richards S."/>
            <person name="Blissard G.W."/>
        </authorList>
    </citation>
    <scope>NUCLEOTIDE SEQUENCE</scope>
</reference>
<organism evidence="3 4">
    <name type="scientific">Manduca sexta</name>
    <name type="common">Tobacco hawkmoth</name>
    <name type="synonym">Tobacco hornworm</name>
    <dbReference type="NCBI Taxonomy" id="7130"/>
    <lineage>
        <taxon>Eukaryota</taxon>
        <taxon>Metazoa</taxon>
        <taxon>Ecdysozoa</taxon>
        <taxon>Arthropoda</taxon>
        <taxon>Hexapoda</taxon>
        <taxon>Insecta</taxon>
        <taxon>Pterygota</taxon>
        <taxon>Neoptera</taxon>
        <taxon>Endopterygota</taxon>
        <taxon>Lepidoptera</taxon>
        <taxon>Glossata</taxon>
        <taxon>Ditrysia</taxon>
        <taxon>Bombycoidea</taxon>
        <taxon>Sphingidae</taxon>
        <taxon>Sphinginae</taxon>
        <taxon>Sphingini</taxon>
        <taxon>Manduca</taxon>
    </lineage>
</organism>
<feature type="domain" description="Ral GTPase-activating protein subunit alpha/beta N-terminal" evidence="2">
    <location>
        <begin position="41"/>
        <end position="157"/>
    </location>
</feature>
<dbReference type="PANTHER" id="PTHR21344">
    <property type="entry name" value="RAL GTPASE-ACTIVATING PROTEIN SUBUNIT BETA"/>
    <property type="match status" value="1"/>
</dbReference>
<name>A0A921ZHH9_MANSE</name>
<sequence>MPAAPAVPAPVHAAPHRYARKILRHLQNLFVPRPNESGDLISKQAVLCHRVLRLARALAERGSLGAGEWRALLVLAAALLAPPAAPHGAAEQLCERVLCVLFEVWILACHRCFPSPALWRTLREHCMRWRHRAPLTDHWARVSLCLTARLLTILYGPMFPALPIAEEDANLIPADMSSEAVIQTWYRILHTIGNPVDLCRPHIISQTPDFLQYSITQEEGNRDPSQHPCLQALPAIFHKAMKGIAAHVDAFLGTYTGTPRTSLIGLTSSSRPASVAPTTPPNSITSQVGDSEKPPLTPLRPKVNSIFHLFGEWLFEAALIGTTPTYNNNQQRTDGTPPPPLMSDAAYKLSMLAYQPGRAEALGAVCRVLCAKPCREEVLAPYLARCYAALHRGLRDPATAAAVVLNAPDLFRLDLDGVLVLVPDFVNALEQILPEREPKLECGSIDKRELRKAAISALLSLVAFPYHYKGLPVPEFPGCNEYAGMTLGELTRGKISVMCVSAVQVEWAEALAAPLLSALYLCVRHDAPAAPAASAAHAQPHAHAHSDYKARSDSSSASGSADSHSLEDFAADVRELDPTSPLFGAALVVRATYLVCHRLISSWKGDLQVSLAALELLSGLAKLHSSKPEAIERKRAVRWICDYISVQCGRPPQAHSRDLHSCVVAAYTCLSAWLCPALLADAACLATLMEVVELGISGTKSQGKPGEPPKMKDEKELKPVSMRVRDAAESLLMQILEQVGEGARGSSWCRLDERWLAALGHGPLRHFVADGGVLLSLLEEPLANSQEPQPTLIVIIRCAWGRYAWSLSSRGAARSAGRGAGACARPVDMRDPRPAPAPLCRALPHPPPTALDSAFPTLEAVLRQLNDPEATTLFKLLEQQAAIEKRVRESEDNVVPEEYVPPEPVTEFQTARLFLSHFGYLNIGGDKKVQDVFLNLYISYYFLIYWIKLFG</sequence>
<dbReference type="EMBL" id="JH668553">
    <property type="protein sequence ID" value="KAG6457658.1"/>
    <property type="molecule type" value="Genomic_DNA"/>
</dbReference>
<accession>A0A921ZHH9</accession>
<keyword evidence="4" id="KW-1185">Reference proteome</keyword>
<evidence type="ECO:0000313" key="3">
    <source>
        <dbReference type="EMBL" id="KAG6457658.1"/>
    </source>
</evidence>
<dbReference type="AlphaFoldDB" id="A0A921ZHH9"/>
<protein>
    <recommendedName>
        <fullName evidence="2">Ral GTPase-activating protein subunit alpha/beta N-terminal domain-containing protein</fullName>
    </recommendedName>
</protein>
<reference evidence="3" key="2">
    <citation type="submission" date="2020-12" db="EMBL/GenBank/DDBJ databases">
        <authorList>
            <person name="Kanost M."/>
        </authorList>
    </citation>
    <scope>NUCLEOTIDE SEQUENCE</scope>
</reference>
<gene>
    <name evidence="3" type="ORF">O3G_MSEX010417</name>
</gene>
<feature type="region of interest" description="Disordered" evidence="1">
    <location>
        <begin position="543"/>
        <end position="563"/>
    </location>
</feature>
<feature type="compositionally biased region" description="Low complexity" evidence="1">
    <location>
        <begin position="553"/>
        <end position="563"/>
    </location>
</feature>
<comment type="caution">
    <text evidence="3">The sequence shown here is derived from an EMBL/GenBank/DDBJ whole genome shotgun (WGS) entry which is preliminary data.</text>
</comment>